<dbReference type="Proteomes" id="UP000003027">
    <property type="component" value="Unassembled WGS sequence"/>
</dbReference>
<proteinExistence type="inferred from homology"/>
<name>A0ABM9YC62_YERMW</name>
<comment type="subcellular location">
    <subcellularLocation>
        <location evidence="1">Cell inner membrane</location>
        <topology evidence="1">Multi-pass membrane protein</topology>
    </subcellularLocation>
    <subcellularLocation>
        <location evidence="9">Cell membrane</location>
        <topology evidence="9">Multi-pass membrane protein</topology>
    </subcellularLocation>
</comment>
<keyword evidence="9" id="KW-0511">Multifunctional enzyme</keyword>
<dbReference type="InterPro" id="IPR014032">
    <property type="entry name" value="Peptidase_A24A_bac"/>
</dbReference>
<dbReference type="PANTHER" id="PTHR30487:SF0">
    <property type="entry name" value="PREPILIN LEADER PEPTIDASE_N-METHYLTRANSFERASE-RELATED"/>
    <property type="match status" value="1"/>
</dbReference>
<dbReference type="PANTHER" id="PTHR30487">
    <property type="entry name" value="TYPE 4 PREPILIN-LIKE PROTEINS LEADER PEPTIDE-PROCESSING ENZYME"/>
    <property type="match status" value="1"/>
</dbReference>
<accession>A0ABM9YC62</accession>
<feature type="transmembrane region" description="Helical" evidence="10">
    <location>
        <begin position="171"/>
        <end position="193"/>
    </location>
</feature>
<feature type="domain" description="Prepilin peptidase A24 N-terminal" evidence="12">
    <location>
        <begin position="15"/>
        <end position="118"/>
    </location>
</feature>
<keyword evidence="5 9" id="KW-0812">Transmembrane</keyword>
<evidence type="ECO:0000259" key="12">
    <source>
        <dbReference type="Pfam" id="PF06750"/>
    </source>
</evidence>
<keyword evidence="14" id="KW-1185">Reference proteome</keyword>
<dbReference type="InterPro" id="IPR010627">
    <property type="entry name" value="Prepilin_pept_A24_N"/>
</dbReference>
<evidence type="ECO:0000256" key="8">
    <source>
        <dbReference type="RuleBase" id="RU003793"/>
    </source>
</evidence>
<feature type="transmembrane region" description="Helical" evidence="10">
    <location>
        <begin position="6"/>
        <end position="28"/>
    </location>
</feature>
<dbReference type="GeneID" id="57916256"/>
<dbReference type="EC" id="2.1.1.-" evidence="9"/>
<keyword evidence="9" id="KW-0645">Protease</keyword>
<dbReference type="PRINTS" id="PR00864">
    <property type="entry name" value="PREPILNPTASE"/>
</dbReference>
<organism evidence="13 14">
    <name type="scientific">Yersinia mollaretii (strain ATCC 43969 / DSM 18520 / CIP 103324 / CNY 7263 / WAIP 204)</name>
    <dbReference type="NCBI Taxonomy" id="349967"/>
    <lineage>
        <taxon>Bacteria</taxon>
        <taxon>Pseudomonadati</taxon>
        <taxon>Pseudomonadota</taxon>
        <taxon>Gammaproteobacteria</taxon>
        <taxon>Enterobacterales</taxon>
        <taxon>Yersiniaceae</taxon>
        <taxon>Yersinia</taxon>
    </lineage>
</organism>
<evidence type="ECO:0000256" key="6">
    <source>
        <dbReference type="ARBA" id="ARBA00022989"/>
    </source>
</evidence>
<evidence type="ECO:0000256" key="7">
    <source>
        <dbReference type="ARBA" id="ARBA00023136"/>
    </source>
</evidence>
<gene>
    <name evidence="13" type="ORF">ymoll0001_30240</name>
</gene>
<feature type="transmembrane region" description="Helical" evidence="10">
    <location>
        <begin position="101"/>
        <end position="117"/>
    </location>
</feature>
<keyword evidence="9" id="KW-0378">Hydrolase</keyword>
<dbReference type="RefSeq" id="WP_004874442.1">
    <property type="nucleotide sequence ID" value="NZ_AALD02000009.1"/>
</dbReference>
<dbReference type="EMBL" id="AALD02000009">
    <property type="protein sequence ID" value="EEQ11346.1"/>
    <property type="molecule type" value="Genomic_DNA"/>
</dbReference>
<comment type="similarity">
    <text evidence="2 8">Belongs to the peptidase A24 family.</text>
</comment>
<dbReference type="InterPro" id="IPR050882">
    <property type="entry name" value="Prepilin_peptidase/N-MTase"/>
</dbReference>
<keyword evidence="9" id="KW-0489">Methyltransferase</keyword>
<comment type="function">
    <text evidence="9">Plays an essential role in type IV pili and type II pseudopili formation by proteolytically removing the leader sequence from substrate proteins and subsequently monomethylating the alpha-amino group of the newly exposed N-terminal phenylalanine.</text>
</comment>
<dbReference type="EC" id="3.4.23.43" evidence="9"/>
<sequence>MMDVYRLGYVFLFIIIGLCVGSFLNVIIYRLPIILTGMVSKNSVKYKESDVFKSKINLLFPRSFCPGCFNPLRVEHNIPVFSWLFLRGVTHCCHQRISPRYLIVELLTAILTLAVIYSIKSDYITIASLFLVWALIVLSFIDLDCYLLPDCITFPLLWCGLLFNINNGLSSLPFAVIGAVVGYLFLWLPYWLLKFFRGIEGMGYGDFKLMSALGAWFGLSAIPVLILLSSCFGIMAYIVIHKTSKNKVKYIAFGPYIALSGVIYLLIISDFKQINYGSIF</sequence>
<evidence type="ECO:0000256" key="1">
    <source>
        <dbReference type="ARBA" id="ARBA00004429"/>
    </source>
</evidence>
<comment type="catalytic activity">
    <reaction evidence="9">
        <text>Typically cleaves a -Gly-|-Phe- bond to release an N-terminal, basic peptide of 5-8 residues from type IV prepilin, and then N-methylates the new N-terminal amino group, the methyl donor being S-adenosyl-L-methionine.</text>
        <dbReference type="EC" id="3.4.23.43"/>
    </reaction>
</comment>
<feature type="transmembrane region" description="Helical" evidence="10">
    <location>
        <begin position="123"/>
        <end position="141"/>
    </location>
</feature>
<evidence type="ECO:0000256" key="2">
    <source>
        <dbReference type="ARBA" id="ARBA00005801"/>
    </source>
</evidence>
<keyword evidence="3" id="KW-1003">Cell membrane</keyword>
<evidence type="ECO:0000259" key="11">
    <source>
        <dbReference type="Pfam" id="PF01478"/>
    </source>
</evidence>
<comment type="caution">
    <text evidence="13">The sequence shown here is derived from an EMBL/GenBank/DDBJ whole genome shotgun (WGS) entry which is preliminary data.</text>
</comment>
<evidence type="ECO:0000256" key="9">
    <source>
        <dbReference type="RuleBase" id="RU003794"/>
    </source>
</evidence>
<keyword evidence="4" id="KW-0997">Cell inner membrane</keyword>
<evidence type="ECO:0000256" key="10">
    <source>
        <dbReference type="SAM" id="Phobius"/>
    </source>
</evidence>
<dbReference type="Pfam" id="PF01478">
    <property type="entry name" value="Peptidase_A24"/>
    <property type="match status" value="1"/>
</dbReference>
<dbReference type="Gene3D" id="1.20.120.1220">
    <property type="match status" value="1"/>
</dbReference>
<evidence type="ECO:0000256" key="3">
    <source>
        <dbReference type="ARBA" id="ARBA00022475"/>
    </source>
</evidence>
<dbReference type="InterPro" id="IPR000045">
    <property type="entry name" value="Prepilin_IV_endopep_pep"/>
</dbReference>
<reference evidence="13" key="1">
    <citation type="submission" date="2008-12" db="EMBL/GenBank/DDBJ databases">
        <title>Annotation of the Yersinia mollaretii ATCC 43969 genome.</title>
        <authorList>
            <person name="Read T.D."/>
            <person name="Akmal A."/>
            <person name="Bishop-Lilly K."/>
            <person name="Chen P.E."/>
            <person name="Cook C."/>
            <person name="Kiley M.P."/>
            <person name="Lentz S."/>
            <person name="Mateczun A."/>
            <person name="Nagarajan N."/>
            <person name="Nolan N."/>
            <person name="Osborne B.I."/>
            <person name="Pop M."/>
            <person name="Sozhamannan S."/>
            <person name="Stewart A.C."/>
            <person name="Sulakvelidze A."/>
            <person name="Thomason B."/>
            <person name="Willner K."/>
            <person name="Zwick M.E."/>
        </authorList>
    </citation>
    <scope>NUCLEOTIDE SEQUENCE [LARGE SCALE GENOMIC DNA]</scope>
    <source>
        <strain evidence="13">ATCC 43969</strain>
    </source>
</reference>
<keyword evidence="7 10" id="KW-0472">Membrane</keyword>
<feature type="transmembrane region" description="Helical" evidence="10">
    <location>
        <begin position="250"/>
        <end position="268"/>
    </location>
</feature>
<feature type="transmembrane region" description="Helical" evidence="10">
    <location>
        <begin position="213"/>
        <end position="238"/>
    </location>
</feature>
<evidence type="ECO:0000313" key="14">
    <source>
        <dbReference type="Proteomes" id="UP000003027"/>
    </source>
</evidence>
<protein>
    <recommendedName>
        <fullName evidence="9">Prepilin leader peptidase/N-methyltransferase</fullName>
        <ecNumber evidence="9">2.1.1.-</ecNumber>
        <ecNumber evidence="9">3.4.23.43</ecNumber>
    </recommendedName>
</protein>
<evidence type="ECO:0000256" key="5">
    <source>
        <dbReference type="ARBA" id="ARBA00022692"/>
    </source>
</evidence>
<dbReference type="Pfam" id="PF06750">
    <property type="entry name" value="A24_N_bact"/>
    <property type="match status" value="1"/>
</dbReference>
<keyword evidence="9" id="KW-0808">Transferase</keyword>
<evidence type="ECO:0000256" key="4">
    <source>
        <dbReference type="ARBA" id="ARBA00022519"/>
    </source>
</evidence>
<keyword evidence="6 10" id="KW-1133">Transmembrane helix</keyword>
<evidence type="ECO:0000313" key="13">
    <source>
        <dbReference type="EMBL" id="EEQ11346.1"/>
    </source>
</evidence>
<feature type="domain" description="Prepilin type IV endopeptidase peptidase" evidence="11">
    <location>
        <begin position="129"/>
        <end position="235"/>
    </location>
</feature>